<reference evidence="2 3" key="1">
    <citation type="journal article" date="2009" name="Appl. Environ. Microbiol.">
        <title>Genomic analysis of 'Elusimicrobium minutum,' the first cultivated representative of the phylum 'Elusimicrobia' (formerly termite group 1).</title>
        <authorList>
            <person name="Herlemann D.P.R."/>
            <person name="Geissinger O."/>
            <person name="Ikeda-Ohtsubo W."/>
            <person name="Kunin V."/>
            <person name="Sun H."/>
            <person name="Lapidus A."/>
            <person name="Hugenholtz P."/>
            <person name="Brune A."/>
        </authorList>
    </citation>
    <scope>NUCLEOTIDE SEQUENCE [LARGE SCALE GENOMIC DNA]</scope>
    <source>
        <strain evidence="2 3">Pei191</strain>
    </source>
</reference>
<evidence type="ECO:0000256" key="1">
    <source>
        <dbReference type="SAM" id="Phobius"/>
    </source>
</evidence>
<evidence type="ECO:0000313" key="2">
    <source>
        <dbReference type="EMBL" id="ACC99015.1"/>
    </source>
</evidence>
<dbReference type="AlphaFoldDB" id="B2KER9"/>
<name>B2KER9_ELUMP</name>
<dbReference type="KEGG" id="emi:Emin_1467"/>
<dbReference type="Proteomes" id="UP000001029">
    <property type="component" value="Chromosome"/>
</dbReference>
<evidence type="ECO:0008006" key="4">
    <source>
        <dbReference type="Google" id="ProtNLM"/>
    </source>
</evidence>
<keyword evidence="1" id="KW-0472">Membrane</keyword>
<feature type="transmembrane region" description="Helical" evidence="1">
    <location>
        <begin position="85"/>
        <end position="102"/>
    </location>
</feature>
<protein>
    <recommendedName>
        <fullName evidence="4">DoxX family protein</fullName>
    </recommendedName>
</protein>
<dbReference type="RefSeq" id="WP_012415630.1">
    <property type="nucleotide sequence ID" value="NC_010644.1"/>
</dbReference>
<dbReference type="EMBL" id="CP001055">
    <property type="protein sequence ID" value="ACC99015.1"/>
    <property type="molecule type" value="Genomic_DNA"/>
</dbReference>
<feature type="transmembrane region" description="Helical" evidence="1">
    <location>
        <begin position="108"/>
        <end position="129"/>
    </location>
</feature>
<evidence type="ECO:0000313" key="3">
    <source>
        <dbReference type="Proteomes" id="UP000001029"/>
    </source>
</evidence>
<keyword evidence="1" id="KW-0812">Transmembrane</keyword>
<keyword evidence="3" id="KW-1185">Reference proteome</keyword>
<gene>
    <name evidence="2" type="ordered locus">Emin_1467</name>
</gene>
<feature type="transmembrane region" description="Helical" evidence="1">
    <location>
        <begin position="21"/>
        <end position="40"/>
    </location>
</feature>
<sequence length="148" mass="16196">MKIQTNCKCVVNETHFSVTMLLSRLLITAAQLYFITGVILNFRTISQNAVNIFHFPVTPAIVIAVCLIGIAITLALLLGLRTRTAALCLLIFNMILGIVFTLGTVNRLSLFFVTLSIAALLTPLLLGGGKYSMDFIKARKATTEYLSK</sequence>
<proteinExistence type="predicted"/>
<feature type="transmembrane region" description="Helical" evidence="1">
    <location>
        <begin position="52"/>
        <end position="78"/>
    </location>
</feature>
<dbReference type="STRING" id="445932.Emin_1467"/>
<organism evidence="2 3">
    <name type="scientific">Elusimicrobium minutum (strain Pei191)</name>
    <dbReference type="NCBI Taxonomy" id="445932"/>
    <lineage>
        <taxon>Bacteria</taxon>
        <taxon>Pseudomonadati</taxon>
        <taxon>Elusimicrobiota</taxon>
        <taxon>Elusimicrobia</taxon>
        <taxon>Elusimicrobiales</taxon>
        <taxon>Elusimicrobiaceae</taxon>
        <taxon>Elusimicrobium</taxon>
    </lineage>
</organism>
<dbReference type="HOGENOM" id="CLU_1755964_0_0_0"/>
<keyword evidence="1" id="KW-1133">Transmembrane helix</keyword>
<accession>B2KER9</accession>